<reference evidence="2" key="3">
    <citation type="submission" date="2015-04" db="UniProtKB">
        <authorList>
            <consortium name="EnsemblPlants"/>
        </authorList>
    </citation>
    <scope>IDENTIFICATION</scope>
    <source>
        <strain evidence="2">cv. Jemalong A17</strain>
    </source>
</reference>
<accession>G7IQZ3</accession>
<sequence>MASDSEVFILRDKVYLLEKQLMDSKIQLLNVKSTSIEYHSLYNVVCSEVRNMKHCISELNEMVCNAEIRADIAEVVVNIGPPLVIGILAGPPPSAFVGSPDNHHGQRFKSISIKSIHFATPTLKVRNKKKLAFDPLSFQRIISQRFLKMKVELEVPEEMHHIESGIKVLEDWIKKYGGILARRE</sequence>
<dbReference type="AlphaFoldDB" id="G7IQZ3"/>
<dbReference type="EnsemblPlants" id="AES66514">
    <property type="protein sequence ID" value="AES66514"/>
    <property type="gene ID" value="MTR_2g075260"/>
</dbReference>
<keyword evidence="3" id="KW-1185">Reference proteome</keyword>
<reference evidence="1 3" key="1">
    <citation type="journal article" date="2011" name="Nature">
        <title>The Medicago genome provides insight into the evolution of rhizobial symbioses.</title>
        <authorList>
            <person name="Young N.D."/>
            <person name="Debelle F."/>
            <person name="Oldroyd G.E."/>
            <person name="Geurts R."/>
            <person name="Cannon S.B."/>
            <person name="Udvardi M.K."/>
            <person name="Benedito V.A."/>
            <person name="Mayer K.F."/>
            <person name="Gouzy J."/>
            <person name="Schoof H."/>
            <person name="Van de Peer Y."/>
            <person name="Proost S."/>
            <person name="Cook D.R."/>
            <person name="Meyers B.C."/>
            <person name="Spannagl M."/>
            <person name="Cheung F."/>
            <person name="De Mita S."/>
            <person name="Krishnakumar V."/>
            <person name="Gundlach H."/>
            <person name="Zhou S."/>
            <person name="Mudge J."/>
            <person name="Bharti A.K."/>
            <person name="Murray J.D."/>
            <person name="Naoumkina M.A."/>
            <person name="Rosen B."/>
            <person name="Silverstein K.A."/>
            <person name="Tang H."/>
            <person name="Rombauts S."/>
            <person name="Zhao P.X."/>
            <person name="Zhou P."/>
            <person name="Barbe V."/>
            <person name="Bardou P."/>
            <person name="Bechner M."/>
            <person name="Bellec A."/>
            <person name="Berger A."/>
            <person name="Berges H."/>
            <person name="Bidwell S."/>
            <person name="Bisseling T."/>
            <person name="Choisne N."/>
            <person name="Couloux A."/>
            <person name="Denny R."/>
            <person name="Deshpande S."/>
            <person name="Dai X."/>
            <person name="Doyle J.J."/>
            <person name="Dudez A.M."/>
            <person name="Farmer A.D."/>
            <person name="Fouteau S."/>
            <person name="Franken C."/>
            <person name="Gibelin C."/>
            <person name="Gish J."/>
            <person name="Goldstein S."/>
            <person name="Gonzalez A.J."/>
            <person name="Green P.J."/>
            <person name="Hallab A."/>
            <person name="Hartog M."/>
            <person name="Hua A."/>
            <person name="Humphray S.J."/>
            <person name="Jeong D.H."/>
            <person name="Jing Y."/>
            <person name="Jocker A."/>
            <person name="Kenton S.M."/>
            <person name="Kim D.J."/>
            <person name="Klee K."/>
            <person name="Lai H."/>
            <person name="Lang C."/>
            <person name="Lin S."/>
            <person name="Macmil S.L."/>
            <person name="Magdelenat G."/>
            <person name="Matthews L."/>
            <person name="McCorrison J."/>
            <person name="Monaghan E.L."/>
            <person name="Mun J.H."/>
            <person name="Najar F.Z."/>
            <person name="Nicholson C."/>
            <person name="Noirot C."/>
            <person name="O'Bleness M."/>
            <person name="Paule C.R."/>
            <person name="Poulain J."/>
            <person name="Prion F."/>
            <person name="Qin B."/>
            <person name="Qu C."/>
            <person name="Retzel E.F."/>
            <person name="Riddle C."/>
            <person name="Sallet E."/>
            <person name="Samain S."/>
            <person name="Samson N."/>
            <person name="Sanders I."/>
            <person name="Saurat O."/>
            <person name="Scarpelli C."/>
            <person name="Schiex T."/>
            <person name="Segurens B."/>
            <person name="Severin A.J."/>
            <person name="Sherrier D.J."/>
            <person name="Shi R."/>
            <person name="Sims S."/>
            <person name="Singer S.R."/>
            <person name="Sinharoy S."/>
            <person name="Sterck L."/>
            <person name="Viollet A."/>
            <person name="Wang B.B."/>
            <person name="Wang K."/>
            <person name="Wang M."/>
            <person name="Wang X."/>
            <person name="Warfsmann J."/>
            <person name="Weissenbach J."/>
            <person name="White D.D."/>
            <person name="White J.D."/>
            <person name="Wiley G.B."/>
            <person name="Wincker P."/>
            <person name="Xing Y."/>
            <person name="Yang L."/>
            <person name="Yao Z."/>
            <person name="Ying F."/>
            <person name="Zhai J."/>
            <person name="Zhou L."/>
            <person name="Zuber A."/>
            <person name="Denarie J."/>
            <person name="Dixon R.A."/>
            <person name="May G.D."/>
            <person name="Schwartz D.C."/>
            <person name="Rogers J."/>
            <person name="Quetier F."/>
            <person name="Town C.D."/>
            <person name="Roe B.A."/>
        </authorList>
    </citation>
    <scope>NUCLEOTIDE SEQUENCE [LARGE SCALE GENOMIC DNA]</scope>
    <source>
        <strain evidence="1">A17</strain>
        <strain evidence="2 3">cv. Jemalong A17</strain>
    </source>
</reference>
<gene>
    <name evidence="1" type="ordered locus">MTR_2g075260</name>
</gene>
<reference evidence="1 3" key="2">
    <citation type="journal article" date="2014" name="BMC Genomics">
        <title>An improved genome release (version Mt4.0) for the model legume Medicago truncatula.</title>
        <authorList>
            <person name="Tang H."/>
            <person name="Krishnakumar V."/>
            <person name="Bidwell S."/>
            <person name="Rosen B."/>
            <person name="Chan A."/>
            <person name="Zhou S."/>
            <person name="Gentzbittel L."/>
            <person name="Childs K.L."/>
            <person name="Yandell M."/>
            <person name="Gundlach H."/>
            <person name="Mayer K.F."/>
            <person name="Schwartz D.C."/>
            <person name="Town C.D."/>
        </authorList>
    </citation>
    <scope>GENOME REANNOTATION</scope>
    <source>
        <strain evidence="2 3">cv. Jemalong A17</strain>
    </source>
</reference>
<dbReference type="Proteomes" id="UP000002051">
    <property type="component" value="Chromosome 2"/>
</dbReference>
<protein>
    <submittedName>
        <fullName evidence="1">WPP domain interacting tail-anchored protein, putative</fullName>
    </submittedName>
</protein>
<dbReference type="PaxDb" id="3880-AES66514"/>
<proteinExistence type="predicted"/>
<evidence type="ECO:0000313" key="1">
    <source>
        <dbReference type="EMBL" id="AES66514.1"/>
    </source>
</evidence>
<name>G7IQZ3_MEDTR</name>
<dbReference type="EMBL" id="CM001218">
    <property type="protein sequence ID" value="AES66514.1"/>
    <property type="molecule type" value="Genomic_DNA"/>
</dbReference>
<dbReference type="HOGENOM" id="CLU_1470276_0_0_1"/>
<evidence type="ECO:0000313" key="3">
    <source>
        <dbReference type="Proteomes" id="UP000002051"/>
    </source>
</evidence>
<organism evidence="1 3">
    <name type="scientific">Medicago truncatula</name>
    <name type="common">Barrel medic</name>
    <name type="synonym">Medicago tribuloides</name>
    <dbReference type="NCBI Taxonomy" id="3880"/>
    <lineage>
        <taxon>Eukaryota</taxon>
        <taxon>Viridiplantae</taxon>
        <taxon>Streptophyta</taxon>
        <taxon>Embryophyta</taxon>
        <taxon>Tracheophyta</taxon>
        <taxon>Spermatophyta</taxon>
        <taxon>Magnoliopsida</taxon>
        <taxon>eudicotyledons</taxon>
        <taxon>Gunneridae</taxon>
        <taxon>Pentapetalae</taxon>
        <taxon>rosids</taxon>
        <taxon>fabids</taxon>
        <taxon>Fabales</taxon>
        <taxon>Fabaceae</taxon>
        <taxon>Papilionoideae</taxon>
        <taxon>50 kb inversion clade</taxon>
        <taxon>NPAAA clade</taxon>
        <taxon>Hologalegina</taxon>
        <taxon>IRL clade</taxon>
        <taxon>Trifolieae</taxon>
        <taxon>Medicago</taxon>
    </lineage>
</organism>
<evidence type="ECO:0000313" key="2">
    <source>
        <dbReference type="EnsemblPlants" id="AES66514"/>
    </source>
</evidence>